<keyword evidence="1" id="KW-0812">Transmembrane</keyword>
<organism evidence="2 3">
    <name type="scientific">Algoriphagus zhangzhouensis</name>
    <dbReference type="NCBI Taxonomy" id="1073327"/>
    <lineage>
        <taxon>Bacteria</taxon>
        <taxon>Pseudomonadati</taxon>
        <taxon>Bacteroidota</taxon>
        <taxon>Cytophagia</taxon>
        <taxon>Cytophagales</taxon>
        <taxon>Cyclobacteriaceae</taxon>
        <taxon>Algoriphagus</taxon>
    </lineage>
</organism>
<protein>
    <submittedName>
        <fullName evidence="2">Uncharacterized protein</fullName>
    </submittedName>
</protein>
<evidence type="ECO:0000313" key="3">
    <source>
        <dbReference type="Proteomes" id="UP000184609"/>
    </source>
</evidence>
<feature type="transmembrane region" description="Helical" evidence="1">
    <location>
        <begin position="81"/>
        <end position="98"/>
    </location>
</feature>
<dbReference type="Proteomes" id="UP000184609">
    <property type="component" value="Unassembled WGS sequence"/>
</dbReference>
<name>A0A1M7ZDX6_9BACT</name>
<proteinExistence type="predicted"/>
<gene>
    <name evidence="2" type="ORF">SAMN04488108_2507</name>
</gene>
<dbReference type="OrthoDB" id="982926at2"/>
<dbReference type="AlphaFoldDB" id="A0A1M7ZDX6"/>
<dbReference type="EMBL" id="FRXN01000003">
    <property type="protein sequence ID" value="SHO63073.1"/>
    <property type="molecule type" value="Genomic_DNA"/>
</dbReference>
<keyword evidence="1" id="KW-1133">Transmembrane helix</keyword>
<sequence>MSFLKTKLLPILLATIWISISEFFRNEILLKEHWVSHYQELGLTFPSDPINGAIWGLWSLFFAIGIFIISRKFTLIQTTLLSWWMGFILMWVVTGNMAVLPFSILPFAVPLSFLEAFVASWIMVKMAKKPVN</sequence>
<keyword evidence="3" id="KW-1185">Reference proteome</keyword>
<dbReference type="RefSeq" id="WP_073572138.1">
    <property type="nucleotide sequence ID" value="NZ_FRXN01000003.1"/>
</dbReference>
<keyword evidence="1" id="KW-0472">Membrane</keyword>
<feature type="transmembrane region" description="Helical" evidence="1">
    <location>
        <begin position="104"/>
        <end position="124"/>
    </location>
</feature>
<evidence type="ECO:0000256" key="1">
    <source>
        <dbReference type="SAM" id="Phobius"/>
    </source>
</evidence>
<evidence type="ECO:0000313" key="2">
    <source>
        <dbReference type="EMBL" id="SHO63073.1"/>
    </source>
</evidence>
<feature type="transmembrane region" description="Helical" evidence="1">
    <location>
        <begin position="49"/>
        <end position="69"/>
    </location>
</feature>
<reference evidence="3" key="1">
    <citation type="submission" date="2016-12" db="EMBL/GenBank/DDBJ databases">
        <authorList>
            <person name="Varghese N."/>
            <person name="Submissions S."/>
        </authorList>
    </citation>
    <scope>NUCLEOTIDE SEQUENCE [LARGE SCALE GENOMIC DNA]</scope>
    <source>
        <strain evidence="3">DSM 25035</strain>
    </source>
</reference>
<accession>A0A1M7ZDX6</accession>